<evidence type="ECO:0000256" key="5">
    <source>
        <dbReference type="SAM" id="Phobius"/>
    </source>
</evidence>
<keyword evidence="8" id="KW-1185">Reference proteome</keyword>
<keyword evidence="5" id="KW-0812">Transmembrane</keyword>
<dbReference type="InterPro" id="IPR050469">
    <property type="entry name" value="Diguanylate_Cyclase"/>
</dbReference>
<comment type="catalytic activity">
    <reaction evidence="3">
        <text>2 GTP = 3',3'-c-di-GMP + 2 diphosphate</text>
        <dbReference type="Rhea" id="RHEA:24898"/>
        <dbReference type="ChEBI" id="CHEBI:33019"/>
        <dbReference type="ChEBI" id="CHEBI:37565"/>
        <dbReference type="ChEBI" id="CHEBI:58805"/>
        <dbReference type="EC" id="2.7.7.65"/>
    </reaction>
</comment>
<dbReference type="RefSeq" id="WP_099615910.1">
    <property type="nucleotide sequence ID" value="NZ_KZ319377.1"/>
</dbReference>
<accession>A0A2G1UGX9</accession>
<dbReference type="CDD" id="cd01949">
    <property type="entry name" value="GGDEF"/>
    <property type="match status" value="1"/>
</dbReference>
<dbReference type="GO" id="GO:1902201">
    <property type="term" value="P:negative regulation of bacterial-type flagellum-dependent cell motility"/>
    <property type="evidence" value="ECO:0007669"/>
    <property type="project" value="TreeGrafter"/>
</dbReference>
<dbReference type="InterPro" id="IPR043128">
    <property type="entry name" value="Rev_trsase/Diguanyl_cyclase"/>
</dbReference>
<organism evidence="7 8">
    <name type="scientific">Marinobacter profundi</name>
    <dbReference type="NCBI Taxonomy" id="2666256"/>
    <lineage>
        <taxon>Bacteria</taxon>
        <taxon>Pseudomonadati</taxon>
        <taxon>Pseudomonadota</taxon>
        <taxon>Gammaproteobacteria</taxon>
        <taxon>Pseudomonadales</taxon>
        <taxon>Marinobacteraceae</taxon>
        <taxon>Marinobacter</taxon>
    </lineage>
</organism>
<feature type="transmembrane region" description="Helical" evidence="5">
    <location>
        <begin position="60"/>
        <end position="79"/>
    </location>
</feature>
<sequence>MNKKQQEHAVQPETTPPTTPSNPTLAVLGFRRQIVYHLHFWSLVAVAPLVMIQWNQGHRLLAGLLLLFCVNAVTVIALLRWRRTYFLQGRLFPLLAVTCAVYSTAINGHAGLYWAYPAIAGGFFLLPLREATISNIVFVMAMAVISFLKFPEADFWRITFSLGLTGVFVMVFAWLVGRLQRELTLLATTDPLTGCLNRSQLSDILNRHIQMRERYERVSSLVLLDLDYFKSINDRWGHSTGDQVLQQVAGRLRKRLRESDRLFRIGGEEFMLVLPETRLRDADELARQLLATISATPFGDGITVTASAGIAEVQQGETWSVWLNRADQALYSAKNQGRNRLVVAGRTGVEPIAGDVAGDSAGKPAGNSASDSVSNSLSGPC</sequence>
<proteinExistence type="predicted"/>
<dbReference type="GO" id="GO:0052621">
    <property type="term" value="F:diguanylate cyclase activity"/>
    <property type="evidence" value="ECO:0007669"/>
    <property type="project" value="UniProtKB-EC"/>
</dbReference>
<evidence type="ECO:0000313" key="7">
    <source>
        <dbReference type="EMBL" id="PHQ13761.1"/>
    </source>
</evidence>
<dbReference type="EMBL" id="NTFH01000015">
    <property type="protein sequence ID" value="PHQ13761.1"/>
    <property type="molecule type" value="Genomic_DNA"/>
</dbReference>
<keyword evidence="5" id="KW-1133">Transmembrane helix</keyword>
<dbReference type="PANTHER" id="PTHR45138:SF9">
    <property type="entry name" value="DIGUANYLATE CYCLASE DGCM-RELATED"/>
    <property type="match status" value="1"/>
</dbReference>
<feature type="transmembrane region" description="Helical" evidence="5">
    <location>
        <begin position="155"/>
        <end position="176"/>
    </location>
</feature>
<dbReference type="InterPro" id="IPR000160">
    <property type="entry name" value="GGDEF_dom"/>
</dbReference>
<protein>
    <recommendedName>
        <fullName evidence="2">diguanylate cyclase</fullName>
        <ecNumber evidence="2">2.7.7.65</ecNumber>
    </recommendedName>
</protein>
<gene>
    <name evidence="7" type="ORF">CLH61_16735</name>
</gene>
<reference evidence="7 8" key="1">
    <citation type="submission" date="2017-09" db="EMBL/GenBank/DDBJ databases">
        <title>The draft genome sequences of Marinobacter sp. PWS21.</title>
        <authorList>
            <person name="Cao J."/>
        </authorList>
    </citation>
    <scope>NUCLEOTIDE SEQUENCE [LARGE SCALE GENOMIC DNA]</scope>
    <source>
        <strain evidence="7 8">PWS21</strain>
    </source>
</reference>
<dbReference type="PANTHER" id="PTHR45138">
    <property type="entry name" value="REGULATORY COMPONENTS OF SENSORY TRANSDUCTION SYSTEM"/>
    <property type="match status" value="1"/>
</dbReference>
<feature type="domain" description="GGDEF" evidence="6">
    <location>
        <begin position="217"/>
        <end position="346"/>
    </location>
</feature>
<evidence type="ECO:0000256" key="2">
    <source>
        <dbReference type="ARBA" id="ARBA00012528"/>
    </source>
</evidence>
<comment type="caution">
    <text evidence="7">The sequence shown here is derived from an EMBL/GenBank/DDBJ whole genome shotgun (WGS) entry which is preliminary data.</text>
</comment>
<evidence type="ECO:0000313" key="8">
    <source>
        <dbReference type="Proteomes" id="UP000231409"/>
    </source>
</evidence>
<comment type="cofactor">
    <cofactor evidence="1">
        <name>Mg(2+)</name>
        <dbReference type="ChEBI" id="CHEBI:18420"/>
    </cofactor>
</comment>
<dbReference type="Pfam" id="PF00990">
    <property type="entry name" value="GGDEF"/>
    <property type="match status" value="1"/>
</dbReference>
<dbReference type="Proteomes" id="UP000231409">
    <property type="component" value="Unassembled WGS sequence"/>
</dbReference>
<evidence type="ECO:0000256" key="4">
    <source>
        <dbReference type="SAM" id="MobiDB-lite"/>
    </source>
</evidence>
<feature type="compositionally biased region" description="Low complexity" evidence="4">
    <location>
        <begin position="368"/>
        <end position="381"/>
    </location>
</feature>
<dbReference type="FunFam" id="3.30.70.270:FF:000001">
    <property type="entry name" value="Diguanylate cyclase domain protein"/>
    <property type="match status" value="1"/>
</dbReference>
<feature type="transmembrane region" description="Helical" evidence="5">
    <location>
        <begin position="91"/>
        <end position="116"/>
    </location>
</feature>
<dbReference type="GO" id="GO:0043709">
    <property type="term" value="P:cell adhesion involved in single-species biofilm formation"/>
    <property type="evidence" value="ECO:0007669"/>
    <property type="project" value="TreeGrafter"/>
</dbReference>
<evidence type="ECO:0000256" key="1">
    <source>
        <dbReference type="ARBA" id="ARBA00001946"/>
    </source>
</evidence>
<feature type="region of interest" description="Disordered" evidence="4">
    <location>
        <begin position="1"/>
        <end position="22"/>
    </location>
</feature>
<name>A0A2G1UGX9_9GAMM</name>
<feature type="region of interest" description="Disordered" evidence="4">
    <location>
        <begin position="353"/>
        <end position="381"/>
    </location>
</feature>
<dbReference type="InterPro" id="IPR029787">
    <property type="entry name" value="Nucleotide_cyclase"/>
</dbReference>
<dbReference type="SMART" id="SM00267">
    <property type="entry name" value="GGDEF"/>
    <property type="match status" value="1"/>
</dbReference>
<dbReference type="GO" id="GO:0005886">
    <property type="term" value="C:plasma membrane"/>
    <property type="evidence" value="ECO:0007669"/>
    <property type="project" value="TreeGrafter"/>
</dbReference>
<dbReference type="EC" id="2.7.7.65" evidence="2"/>
<dbReference type="PROSITE" id="PS50887">
    <property type="entry name" value="GGDEF"/>
    <property type="match status" value="1"/>
</dbReference>
<feature type="transmembrane region" description="Helical" evidence="5">
    <location>
        <begin position="128"/>
        <end position="148"/>
    </location>
</feature>
<feature type="transmembrane region" description="Helical" evidence="5">
    <location>
        <begin position="34"/>
        <end position="54"/>
    </location>
</feature>
<evidence type="ECO:0000256" key="3">
    <source>
        <dbReference type="ARBA" id="ARBA00034247"/>
    </source>
</evidence>
<dbReference type="NCBIfam" id="TIGR00254">
    <property type="entry name" value="GGDEF"/>
    <property type="match status" value="1"/>
</dbReference>
<dbReference type="SUPFAM" id="SSF55073">
    <property type="entry name" value="Nucleotide cyclase"/>
    <property type="match status" value="1"/>
</dbReference>
<evidence type="ECO:0000259" key="6">
    <source>
        <dbReference type="PROSITE" id="PS50887"/>
    </source>
</evidence>
<keyword evidence="5" id="KW-0472">Membrane</keyword>
<dbReference type="Gene3D" id="3.30.70.270">
    <property type="match status" value="1"/>
</dbReference>
<dbReference type="AlphaFoldDB" id="A0A2G1UGX9"/>